<accession>A0A2S0HTG8</accession>
<evidence type="ECO:0000313" key="3">
    <source>
        <dbReference type="Proteomes" id="UP000238442"/>
    </source>
</evidence>
<dbReference type="AlphaFoldDB" id="A0A2S0HTG8"/>
<feature type="domain" description="Rhodanese" evidence="1">
    <location>
        <begin position="15"/>
        <end position="102"/>
    </location>
</feature>
<reference evidence="2 3" key="1">
    <citation type="submission" date="2018-02" db="EMBL/GenBank/DDBJ databases">
        <title>Genomic analysis of the strain RR4-38 isolated from a seawater recirculating aquaculture system.</title>
        <authorList>
            <person name="Kim Y.-S."/>
            <person name="Jang Y.H."/>
            <person name="Kim K.-H."/>
        </authorList>
    </citation>
    <scope>NUCLEOTIDE SEQUENCE [LARGE SCALE GENOMIC DNA]</scope>
    <source>
        <strain evidence="2 3">RR4-38</strain>
    </source>
</reference>
<dbReference type="Gene3D" id="3.40.250.10">
    <property type="entry name" value="Rhodanese-like domain"/>
    <property type="match status" value="1"/>
</dbReference>
<dbReference type="InterPro" id="IPR001763">
    <property type="entry name" value="Rhodanese-like_dom"/>
</dbReference>
<keyword evidence="3" id="KW-1185">Reference proteome</keyword>
<gene>
    <name evidence="2" type="ORF">C5O00_01775</name>
</gene>
<dbReference type="OrthoDB" id="9808735at2"/>
<evidence type="ECO:0000259" key="1">
    <source>
        <dbReference type="PROSITE" id="PS50206"/>
    </source>
</evidence>
<proteinExistence type="predicted"/>
<protein>
    <submittedName>
        <fullName evidence="2">Rhodanese-like domain-containing protein</fullName>
    </submittedName>
</protein>
<dbReference type="KEGG" id="aue:C5O00_01775"/>
<dbReference type="PANTHER" id="PTHR43031">
    <property type="entry name" value="FAD-DEPENDENT OXIDOREDUCTASE"/>
    <property type="match status" value="1"/>
</dbReference>
<dbReference type="PROSITE" id="PS50206">
    <property type="entry name" value="RHODANESE_3"/>
    <property type="match status" value="1"/>
</dbReference>
<dbReference type="RefSeq" id="WP_105214388.1">
    <property type="nucleotide sequence ID" value="NZ_CP027062.1"/>
</dbReference>
<dbReference type="InterPro" id="IPR036873">
    <property type="entry name" value="Rhodanese-like_dom_sf"/>
</dbReference>
<dbReference type="SUPFAM" id="SSF52821">
    <property type="entry name" value="Rhodanese/Cell cycle control phosphatase"/>
    <property type="match status" value="1"/>
</dbReference>
<dbReference type="Proteomes" id="UP000238442">
    <property type="component" value="Chromosome"/>
</dbReference>
<sequence>MQDLTQEQWQKQLADDDSAVIIDVRTPHEIAEGYIPNALHMNIQDAGSFMQKAQELDKSKNYFVYCRVGGRSKQACMILDSIGFENTFNLMGGFENWQGAKTQ</sequence>
<evidence type="ECO:0000313" key="2">
    <source>
        <dbReference type="EMBL" id="AVI49960.1"/>
    </source>
</evidence>
<organism evidence="2 3">
    <name type="scientific">Pukyongia salina</name>
    <dbReference type="NCBI Taxonomy" id="2094025"/>
    <lineage>
        <taxon>Bacteria</taxon>
        <taxon>Pseudomonadati</taxon>
        <taxon>Bacteroidota</taxon>
        <taxon>Flavobacteriia</taxon>
        <taxon>Flavobacteriales</taxon>
        <taxon>Flavobacteriaceae</taxon>
        <taxon>Pukyongia</taxon>
    </lineage>
</organism>
<dbReference type="SMART" id="SM00450">
    <property type="entry name" value="RHOD"/>
    <property type="match status" value="1"/>
</dbReference>
<dbReference type="EMBL" id="CP027062">
    <property type="protein sequence ID" value="AVI49960.1"/>
    <property type="molecule type" value="Genomic_DNA"/>
</dbReference>
<name>A0A2S0HTG8_9FLAO</name>
<dbReference type="Pfam" id="PF00581">
    <property type="entry name" value="Rhodanese"/>
    <property type="match status" value="1"/>
</dbReference>
<dbReference type="PANTHER" id="PTHR43031:SF1">
    <property type="entry name" value="PYRIDINE NUCLEOTIDE-DISULPHIDE OXIDOREDUCTASE"/>
    <property type="match status" value="1"/>
</dbReference>
<dbReference type="InterPro" id="IPR050229">
    <property type="entry name" value="GlpE_sulfurtransferase"/>
</dbReference>
<dbReference type="CDD" id="cd00158">
    <property type="entry name" value="RHOD"/>
    <property type="match status" value="1"/>
</dbReference>